<dbReference type="PANTHER" id="PTHR45926">
    <property type="entry name" value="OSJNBA0053K19.4 PROTEIN"/>
    <property type="match status" value="1"/>
</dbReference>
<organism evidence="4 5">
    <name type="scientific">Tritrichomonas musculus</name>
    <dbReference type="NCBI Taxonomy" id="1915356"/>
    <lineage>
        <taxon>Eukaryota</taxon>
        <taxon>Metamonada</taxon>
        <taxon>Parabasalia</taxon>
        <taxon>Tritrichomonadida</taxon>
        <taxon>Tritrichomonadidae</taxon>
        <taxon>Tritrichomonas</taxon>
    </lineage>
</organism>
<comment type="caution">
    <text evidence="4">The sequence shown here is derived from an EMBL/GenBank/DDBJ whole genome shotgun (WGS) entry which is preliminary data.</text>
</comment>
<dbReference type="InterPro" id="IPR001487">
    <property type="entry name" value="Bromodomain"/>
</dbReference>
<dbReference type="Pfam" id="PF00439">
    <property type="entry name" value="Bromodomain"/>
    <property type="match status" value="1"/>
</dbReference>
<keyword evidence="5" id="KW-1185">Reference proteome</keyword>
<dbReference type="SUPFAM" id="SSF47370">
    <property type="entry name" value="Bromodomain"/>
    <property type="match status" value="1"/>
</dbReference>
<evidence type="ECO:0000313" key="4">
    <source>
        <dbReference type="EMBL" id="KAK8893492.1"/>
    </source>
</evidence>
<dbReference type="PRINTS" id="PR00503">
    <property type="entry name" value="BROMODOMAIN"/>
</dbReference>
<dbReference type="Proteomes" id="UP001470230">
    <property type="component" value="Unassembled WGS sequence"/>
</dbReference>
<reference evidence="4 5" key="1">
    <citation type="submission" date="2024-04" db="EMBL/GenBank/DDBJ databases">
        <title>Tritrichomonas musculus Genome.</title>
        <authorList>
            <person name="Alves-Ferreira E."/>
            <person name="Grigg M."/>
            <person name="Lorenzi H."/>
            <person name="Galac M."/>
        </authorList>
    </citation>
    <scope>NUCLEOTIDE SEQUENCE [LARGE SCALE GENOMIC DNA]</scope>
    <source>
        <strain evidence="4 5">EAF2021</strain>
    </source>
</reference>
<evidence type="ECO:0000313" key="5">
    <source>
        <dbReference type="Proteomes" id="UP001470230"/>
    </source>
</evidence>
<accession>A0ABR2KSV3</accession>
<sequence>MKCMSPQNVERCLEIIDKLCKYKTSSIYMMPIEPEFDNCPNYFEIIPHPMDFSTVRSKLTSNCYRTIDEFKEDVNLIFENSKTYNSKDSLFGLTAQFLQNKFQEMVQFFSEDDWQKKFDYLQQKIKDLILNAPSDLPKPYFNTSEIEVKRSQLSKIKCSTPFDYFQKKT</sequence>
<evidence type="ECO:0000256" key="2">
    <source>
        <dbReference type="PROSITE-ProRule" id="PRU00035"/>
    </source>
</evidence>
<dbReference type="InterPro" id="IPR036427">
    <property type="entry name" value="Bromodomain-like_sf"/>
</dbReference>
<gene>
    <name evidence="4" type="ORF">M9Y10_021914</name>
</gene>
<protein>
    <recommendedName>
        <fullName evidence="3">Bromo domain-containing protein</fullName>
    </recommendedName>
</protein>
<feature type="domain" description="Bromo" evidence="3">
    <location>
        <begin position="20"/>
        <end position="92"/>
    </location>
</feature>
<evidence type="ECO:0000259" key="3">
    <source>
        <dbReference type="PROSITE" id="PS50014"/>
    </source>
</evidence>
<dbReference type="SMART" id="SM00297">
    <property type="entry name" value="BROMO"/>
    <property type="match status" value="1"/>
</dbReference>
<name>A0ABR2KSV3_9EUKA</name>
<dbReference type="EMBL" id="JAPFFF010000003">
    <property type="protein sequence ID" value="KAK8893492.1"/>
    <property type="molecule type" value="Genomic_DNA"/>
</dbReference>
<keyword evidence="1 2" id="KW-0103">Bromodomain</keyword>
<dbReference type="Gene3D" id="1.20.920.10">
    <property type="entry name" value="Bromodomain-like"/>
    <property type="match status" value="1"/>
</dbReference>
<dbReference type="PROSITE" id="PS50014">
    <property type="entry name" value="BROMODOMAIN_2"/>
    <property type="match status" value="1"/>
</dbReference>
<proteinExistence type="predicted"/>
<evidence type="ECO:0000256" key="1">
    <source>
        <dbReference type="ARBA" id="ARBA00023117"/>
    </source>
</evidence>